<dbReference type="InterPro" id="IPR050266">
    <property type="entry name" value="AB_hydrolase_sf"/>
</dbReference>
<dbReference type="InterPro" id="IPR029058">
    <property type="entry name" value="AB_hydrolase_fold"/>
</dbReference>
<comment type="caution">
    <text evidence="2">The sequence shown here is derived from an EMBL/GenBank/DDBJ whole genome shotgun (WGS) entry which is preliminary data.</text>
</comment>
<evidence type="ECO:0000313" key="2">
    <source>
        <dbReference type="EMBL" id="PTM76497.1"/>
    </source>
</evidence>
<dbReference type="PANTHER" id="PTHR43798:SF33">
    <property type="entry name" value="HYDROLASE, PUTATIVE (AFU_ORTHOLOGUE AFUA_2G14860)-RELATED"/>
    <property type="match status" value="1"/>
</dbReference>
<dbReference type="InterPro" id="IPR000073">
    <property type="entry name" value="AB_hydrolase_1"/>
</dbReference>
<protein>
    <submittedName>
        <fullName evidence="2">Pimeloyl-ACP methyl ester carboxylesterase</fullName>
    </submittedName>
</protein>
<evidence type="ECO:0000259" key="1">
    <source>
        <dbReference type="Pfam" id="PF12697"/>
    </source>
</evidence>
<reference evidence="2 3" key="1">
    <citation type="submission" date="2018-04" db="EMBL/GenBank/DDBJ databases">
        <title>Genomic Encyclopedia of Type Strains, Phase III (KMG-III): the genomes of soil and plant-associated and newly described type strains.</title>
        <authorList>
            <person name="Whitman W."/>
        </authorList>
    </citation>
    <scope>NUCLEOTIDE SEQUENCE [LARGE SCALE GENOMIC DNA]</scope>
    <source>
        <strain evidence="2 3">JA192</strain>
    </source>
</reference>
<dbReference type="EMBL" id="PZZW01000008">
    <property type="protein sequence ID" value="PTM76497.1"/>
    <property type="molecule type" value="Genomic_DNA"/>
</dbReference>
<dbReference type="Gene3D" id="3.40.50.1820">
    <property type="entry name" value="alpha/beta hydrolase"/>
    <property type="match status" value="1"/>
</dbReference>
<dbReference type="Proteomes" id="UP000240800">
    <property type="component" value="Unassembled WGS sequence"/>
</dbReference>
<gene>
    <name evidence="2" type="ORF">C8J29_10895</name>
</gene>
<dbReference type="SUPFAM" id="SSF53474">
    <property type="entry name" value="alpha/beta-Hydrolases"/>
    <property type="match status" value="1"/>
</dbReference>
<accession>A0ABX5J7G0</accession>
<organism evidence="2 3">
    <name type="scientific">Cereibacter johrii</name>
    <dbReference type="NCBI Taxonomy" id="445629"/>
    <lineage>
        <taxon>Bacteria</taxon>
        <taxon>Pseudomonadati</taxon>
        <taxon>Pseudomonadota</taxon>
        <taxon>Alphaproteobacteria</taxon>
        <taxon>Rhodobacterales</taxon>
        <taxon>Paracoccaceae</taxon>
        <taxon>Cereibacter</taxon>
    </lineage>
</organism>
<dbReference type="Pfam" id="PF12697">
    <property type="entry name" value="Abhydrolase_6"/>
    <property type="match status" value="1"/>
</dbReference>
<name>A0ABX5J7G0_9RHOB</name>
<keyword evidence="3" id="KW-1185">Reference proteome</keyword>
<proteinExistence type="predicted"/>
<sequence length="290" mass="31238">MRVEGRPVRFLTRGSGRPVVLLHGNGSLGEEIFRAFAPVPGWRWIAPDRPGYGGSAPLPLRRTDPLSLARWLGHFLDALRLEEAILAAHSLSAGAALCLAATRPRRLSGLLLIAPFCRPTPQDWKPALRLVSAPVWGAPLRPMLPPLARLARGPILRTLMTPNEVPPWLRDFPIEEALQPCAVLTAGAELRRFNRGMRAAEAHLRVELPVTVLQGLADRTAEADWQLPWIEARAPRLRTIRLAGVGHALHHAAPDTVLAALADLAPPAAGPEGRACARAGLAHKGPASPG</sequence>
<evidence type="ECO:0000313" key="3">
    <source>
        <dbReference type="Proteomes" id="UP000240800"/>
    </source>
</evidence>
<dbReference type="PRINTS" id="PR00111">
    <property type="entry name" value="ABHYDROLASE"/>
</dbReference>
<dbReference type="PANTHER" id="PTHR43798">
    <property type="entry name" value="MONOACYLGLYCEROL LIPASE"/>
    <property type="match status" value="1"/>
</dbReference>
<feature type="domain" description="AB hydrolase-1" evidence="1">
    <location>
        <begin position="19"/>
        <end position="259"/>
    </location>
</feature>